<accession>A0ABN1ZY60</accession>
<dbReference type="InterPro" id="IPR016024">
    <property type="entry name" value="ARM-type_fold"/>
</dbReference>
<evidence type="ECO:0000313" key="2">
    <source>
        <dbReference type="EMBL" id="GAA1507283.1"/>
    </source>
</evidence>
<reference evidence="2 3" key="1">
    <citation type="journal article" date="2019" name="Int. J. Syst. Evol. Microbiol.">
        <title>The Global Catalogue of Microorganisms (GCM) 10K type strain sequencing project: providing services to taxonomists for standard genome sequencing and annotation.</title>
        <authorList>
            <consortium name="The Broad Institute Genomics Platform"/>
            <consortium name="The Broad Institute Genome Sequencing Center for Infectious Disease"/>
            <person name="Wu L."/>
            <person name="Ma J."/>
        </authorList>
    </citation>
    <scope>NUCLEOTIDE SEQUENCE [LARGE SCALE GENOMIC DNA]</scope>
    <source>
        <strain evidence="2 3">JCM 15933</strain>
    </source>
</reference>
<gene>
    <name evidence="2" type="ORF">GCM10009827_021790</name>
</gene>
<evidence type="ECO:0000256" key="1">
    <source>
        <dbReference type="SAM" id="MobiDB-lite"/>
    </source>
</evidence>
<protein>
    <submittedName>
        <fullName evidence="2">Uncharacterized protein</fullName>
    </submittedName>
</protein>
<sequence>MDAPAPAAATPAADAAPAPAADAAAPSAPPDNAGAAPANKGGDAAKQSGDPDAKPGGESGADGEAAPDPAAESGATAQPGLATKRNGYVRRAREIYGGDRVAGDKIIINLTGSETTVTLQPMSPTEVDFAQYAFVPPAEWETLRLEFRDTRTALLRGTRGHGRTTMAIRLLQTVRATGIYLLRPQVDLTRLADRITGQRIPPGSAFLLTDPDDLASLHEHAFLSLEAALQDADARLVVTVETDAALPKGDLLRYQVTLPAAPERRHVLLRHLEYRLDETRAAEILGSADIRALVAEQLTETATCETAATLALHLSRCQDEDGRIDVDRVRARVLQSRVDEFDGWFENLRDVELRSFAIALAVLHGLSYDEMSAAAHDLRDLLVKGDTVIHSGNADIQQVHRRDVFRFGRAQLLKRLQARIVEEVPGSVPTMAVEFIDRTYAQRVLERAWHGYQIQNDLISWLDGLVATGSDTVRVFASQALGHLAVLSFDYLCRHVFNTWAGHDNFRYREAVAAALGVAARQETLRPHVTALVAGWYGNREKPLLQSTAALAHGTGLGAADPTVAFDMLYRLAMVDDLWVRLMIARGVTWLLAEEDDYQEQLMPRLYAMIERCANDERRAEAGQWMFVFVASDLQNDVPDGESVSAWPTLLRLAGSSGELRRRLVQMLVWVLTAGGPRSEFAHRVLRSWAAMAESNPSLRDALTKLARSVLKHDARAGRIIQRLAWQWNSEDELVPLPQIASAIGALTAPVYPGRAVA</sequence>
<comment type="caution">
    <text evidence="2">The sequence shown here is derived from an EMBL/GenBank/DDBJ whole genome shotgun (WGS) entry which is preliminary data.</text>
</comment>
<keyword evidence="3" id="KW-1185">Reference proteome</keyword>
<dbReference type="SUPFAM" id="SSF48371">
    <property type="entry name" value="ARM repeat"/>
    <property type="match status" value="1"/>
</dbReference>
<feature type="compositionally biased region" description="Low complexity" evidence="1">
    <location>
        <begin position="62"/>
        <end position="75"/>
    </location>
</feature>
<feature type="compositionally biased region" description="Low complexity" evidence="1">
    <location>
        <begin position="1"/>
        <end position="45"/>
    </location>
</feature>
<organism evidence="2 3">
    <name type="scientific">Dactylosporangium maewongense</name>
    <dbReference type="NCBI Taxonomy" id="634393"/>
    <lineage>
        <taxon>Bacteria</taxon>
        <taxon>Bacillati</taxon>
        <taxon>Actinomycetota</taxon>
        <taxon>Actinomycetes</taxon>
        <taxon>Micromonosporales</taxon>
        <taxon>Micromonosporaceae</taxon>
        <taxon>Dactylosporangium</taxon>
    </lineage>
</organism>
<feature type="region of interest" description="Disordered" evidence="1">
    <location>
        <begin position="1"/>
        <end position="85"/>
    </location>
</feature>
<name>A0ABN1ZY60_9ACTN</name>
<dbReference type="EMBL" id="BAAAQD010000003">
    <property type="protein sequence ID" value="GAA1507283.1"/>
    <property type="molecule type" value="Genomic_DNA"/>
</dbReference>
<proteinExistence type="predicted"/>
<evidence type="ECO:0000313" key="3">
    <source>
        <dbReference type="Proteomes" id="UP001501470"/>
    </source>
</evidence>
<dbReference type="Proteomes" id="UP001501470">
    <property type="component" value="Unassembled WGS sequence"/>
</dbReference>
<dbReference type="RefSeq" id="WP_344501676.1">
    <property type="nucleotide sequence ID" value="NZ_BAAAQD010000003.1"/>
</dbReference>